<reference evidence="2" key="2">
    <citation type="submission" date="2010-07" db="EMBL/GenBank/DDBJ databases">
        <authorList>
            <consortium name="The Broad Institute Genome Sequencing Platform"/>
            <consortium name="Broad Institute Genome Sequencing Center for Infectious Disease"/>
            <person name="Ma L.-J."/>
            <person name="Dead R."/>
            <person name="Young S."/>
            <person name="Zeng Q."/>
            <person name="Koehrsen M."/>
            <person name="Alvarado L."/>
            <person name="Berlin A."/>
            <person name="Chapman S.B."/>
            <person name="Chen Z."/>
            <person name="Freedman E."/>
            <person name="Gellesch M."/>
            <person name="Goldberg J."/>
            <person name="Griggs A."/>
            <person name="Gujja S."/>
            <person name="Heilman E.R."/>
            <person name="Heiman D."/>
            <person name="Hepburn T."/>
            <person name="Howarth C."/>
            <person name="Jen D."/>
            <person name="Larson L."/>
            <person name="Mehta T."/>
            <person name="Neiman D."/>
            <person name="Pearson M."/>
            <person name="Roberts A."/>
            <person name="Saif S."/>
            <person name="Shea T."/>
            <person name="Shenoy N."/>
            <person name="Sisk P."/>
            <person name="Stolte C."/>
            <person name="Sykes S."/>
            <person name="Walk T."/>
            <person name="White J."/>
            <person name="Yandava C."/>
            <person name="Haas B."/>
            <person name="Nusbaum C."/>
            <person name="Birren B."/>
        </authorList>
    </citation>
    <scope>NUCLEOTIDE SEQUENCE</scope>
    <source>
        <strain evidence="2">R3-111a-1</strain>
    </source>
</reference>
<reference evidence="3" key="5">
    <citation type="submission" date="2018-04" db="UniProtKB">
        <authorList>
            <consortium name="EnsemblFungi"/>
        </authorList>
    </citation>
    <scope>IDENTIFICATION</scope>
    <source>
        <strain evidence="3">R3-111a-1</strain>
    </source>
</reference>
<dbReference type="Proteomes" id="UP000006039">
    <property type="component" value="Unassembled WGS sequence"/>
</dbReference>
<dbReference type="RefSeq" id="XP_009216661.1">
    <property type="nucleotide sequence ID" value="XM_009218397.1"/>
</dbReference>
<feature type="compositionally biased region" description="Basic and acidic residues" evidence="1">
    <location>
        <begin position="50"/>
        <end position="65"/>
    </location>
</feature>
<dbReference type="VEuPathDB" id="FungiDB:GGTG_00646"/>
<dbReference type="EnsemblFungi" id="EJT80652">
    <property type="protein sequence ID" value="EJT80652"/>
    <property type="gene ID" value="GGTG_00646"/>
</dbReference>
<reference evidence="3" key="4">
    <citation type="journal article" date="2015" name="G3 (Bethesda)">
        <title>Genome sequences of three phytopathogenic species of the Magnaporthaceae family of fungi.</title>
        <authorList>
            <person name="Okagaki L.H."/>
            <person name="Nunes C.C."/>
            <person name="Sailsbery J."/>
            <person name="Clay B."/>
            <person name="Brown D."/>
            <person name="John T."/>
            <person name="Oh Y."/>
            <person name="Young N."/>
            <person name="Fitzgerald M."/>
            <person name="Haas B.J."/>
            <person name="Zeng Q."/>
            <person name="Young S."/>
            <person name="Adiconis X."/>
            <person name="Fan L."/>
            <person name="Levin J.Z."/>
            <person name="Mitchell T.K."/>
            <person name="Okubara P.A."/>
            <person name="Farman M.L."/>
            <person name="Kohn L.M."/>
            <person name="Birren B."/>
            <person name="Ma L.-J."/>
            <person name="Dean R.A."/>
        </authorList>
    </citation>
    <scope>NUCLEOTIDE SEQUENCE</scope>
    <source>
        <strain evidence="3">R3-111a-1</strain>
    </source>
</reference>
<name>J3NHA9_GAET3</name>
<sequence>MREWWSTSRGANRTWWHRRAHAPRCPSHTLSLSVEVSHTQGAFIGGNSGEHAERRKSTAADDDRCPVQNPRRPGAGPNGPKGKRIYPEKFWIMLENATTAEASRQKGVTGPHSVRKTPF</sequence>
<dbReference type="GeneID" id="20341104"/>
<evidence type="ECO:0000313" key="3">
    <source>
        <dbReference type="EnsemblFungi" id="EJT80652"/>
    </source>
</evidence>
<reference evidence="2" key="3">
    <citation type="submission" date="2010-09" db="EMBL/GenBank/DDBJ databases">
        <title>Annotation of Gaeumannomyces graminis var. tritici R3-111a-1.</title>
        <authorList>
            <consortium name="The Broad Institute Genome Sequencing Platform"/>
            <person name="Ma L.-J."/>
            <person name="Dead R."/>
            <person name="Young S.K."/>
            <person name="Zeng Q."/>
            <person name="Gargeya S."/>
            <person name="Fitzgerald M."/>
            <person name="Haas B."/>
            <person name="Abouelleil A."/>
            <person name="Alvarado L."/>
            <person name="Arachchi H.M."/>
            <person name="Berlin A."/>
            <person name="Brown A."/>
            <person name="Chapman S.B."/>
            <person name="Chen Z."/>
            <person name="Dunbar C."/>
            <person name="Freedman E."/>
            <person name="Gearin G."/>
            <person name="Gellesch M."/>
            <person name="Goldberg J."/>
            <person name="Griggs A."/>
            <person name="Gujja S."/>
            <person name="Heiman D."/>
            <person name="Howarth C."/>
            <person name="Larson L."/>
            <person name="Lui A."/>
            <person name="MacDonald P.J.P."/>
            <person name="Mehta T."/>
            <person name="Montmayeur A."/>
            <person name="Murphy C."/>
            <person name="Neiman D."/>
            <person name="Pearson M."/>
            <person name="Priest M."/>
            <person name="Roberts A."/>
            <person name="Saif S."/>
            <person name="Shea T."/>
            <person name="Shenoy N."/>
            <person name="Sisk P."/>
            <person name="Stolte C."/>
            <person name="Sykes S."/>
            <person name="Yandava C."/>
            <person name="Wortman J."/>
            <person name="Nusbaum C."/>
            <person name="Birren B."/>
        </authorList>
    </citation>
    <scope>NUCLEOTIDE SEQUENCE</scope>
    <source>
        <strain evidence="2">R3-111a-1</strain>
    </source>
</reference>
<keyword evidence="4" id="KW-1185">Reference proteome</keyword>
<feature type="compositionally biased region" description="Low complexity" evidence="1">
    <location>
        <begin position="69"/>
        <end position="80"/>
    </location>
</feature>
<dbReference type="EMBL" id="GL385395">
    <property type="protein sequence ID" value="EJT80652.1"/>
    <property type="molecule type" value="Genomic_DNA"/>
</dbReference>
<reference evidence="4" key="1">
    <citation type="submission" date="2010-07" db="EMBL/GenBank/DDBJ databases">
        <title>The genome sequence of Gaeumannomyces graminis var. tritici strain R3-111a-1.</title>
        <authorList>
            <consortium name="The Broad Institute Genome Sequencing Platform"/>
            <person name="Ma L.-J."/>
            <person name="Dead R."/>
            <person name="Young S."/>
            <person name="Zeng Q."/>
            <person name="Koehrsen M."/>
            <person name="Alvarado L."/>
            <person name="Berlin A."/>
            <person name="Chapman S.B."/>
            <person name="Chen Z."/>
            <person name="Freedman E."/>
            <person name="Gellesch M."/>
            <person name="Goldberg J."/>
            <person name="Griggs A."/>
            <person name="Gujja S."/>
            <person name="Heilman E.R."/>
            <person name="Heiman D."/>
            <person name="Hepburn T."/>
            <person name="Howarth C."/>
            <person name="Jen D."/>
            <person name="Larson L."/>
            <person name="Mehta T."/>
            <person name="Neiman D."/>
            <person name="Pearson M."/>
            <person name="Roberts A."/>
            <person name="Saif S."/>
            <person name="Shea T."/>
            <person name="Shenoy N."/>
            <person name="Sisk P."/>
            <person name="Stolte C."/>
            <person name="Sykes S."/>
            <person name="Walk T."/>
            <person name="White J."/>
            <person name="Yandava C."/>
            <person name="Haas B."/>
            <person name="Nusbaum C."/>
            <person name="Birren B."/>
        </authorList>
    </citation>
    <scope>NUCLEOTIDE SEQUENCE [LARGE SCALE GENOMIC DNA]</scope>
    <source>
        <strain evidence="4">R3-111a-1</strain>
    </source>
</reference>
<evidence type="ECO:0000313" key="4">
    <source>
        <dbReference type="Proteomes" id="UP000006039"/>
    </source>
</evidence>
<feature type="region of interest" description="Disordered" evidence="1">
    <location>
        <begin position="99"/>
        <end position="119"/>
    </location>
</feature>
<evidence type="ECO:0000256" key="1">
    <source>
        <dbReference type="SAM" id="MobiDB-lite"/>
    </source>
</evidence>
<dbReference type="HOGENOM" id="CLU_2061619_0_0_1"/>
<organism evidence="2">
    <name type="scientific">Gaeumannomyces tritici (strain R3-111a-1)</name>
    <name type="common">Wheat and barley take-all root rot fungus</name>
    <name type="synonym">Gaeumannomyces graminis var. tritici</name>
    <dbReference type="NCBI Taxonomy" id="644352"/>
    <lineage>
        <taxon>Eukaryota</taxon>
        <taxon>Fungi</taxon>
        <taxon>Dikarya</taxon>
        <taxon>Ascomycota</taxon>
        <taxon>Pezizomycotina</taxon>
        <taxon>Sordariomycetes</taxon>
        <taxon>Sordariomycetidae</taxon>
        <taxon>Magnaporthales</taxon>
        <taxon>Magnaporthaceae</taxon>
        <taxon>Gaeumannomyces</taxon>
    </lineage>
</organism>
<gene>
    <name evidence="3" type="primary">20341104</name>
    <name evidence="2" type="ORF">GGTG_00646</name>
</gene>
<protein>
    <submittedName>
        <fullName evidence="2 3">Uncharacterized protein</fullName>
    </submittedName>
</protein>
<accession>J3NHA9</accession>
<feature type="region of interest" description="Disordered" evidence="1">
    <location>
        <begin position="41"/>
        <end position="84"/>
    </location>
</feature>
<dbReference type="AlphaFoldDB" id="J3NHA9"/>
<proteinExistence type="predicted"/>
<evidence type="ECO:0000313" key="2">
    <source>
        <dbReference type="EMBL" id="EJT80652.1"/>
    </source>
</evidence>